<protein>
    <recommendedName>
        <fullName evidence="2 5">Cell shape-determining protein MreC</fullName>
    </recommendedName>
    <alternativeName>
        <fullName evidence="4 5">Cell shape protein MreC</fullName>
    </alternativeName>
</protein>
<comment type="function">
    <text evidence="5">Involved in formation and maintenance of cell shape.</text>
</comment>
<dbReference type="Gene3D" id="2.40.10.340">
    <property type="entry name" value="Rod shape-determining protein MreC, domain 1"/>
    <property type="match status" value="1"/>
</dbReference>
<evidence type="ECO:0000313" key="8">
    <source>
        <dbReference type="EMBL" id="MBC8543205.1"/>
    </source>
</evidence>
<comment type="caution">
    <text evidence="8">The sequence shown here is derived from an EMBL/GenBank/DDBJ whole genome shotgun (WGS) entry which is preliminary data.</text>
</comment>
<dbReference type="InterPro" id="IPR042175">
    <property type="entry name" value="Cell/Rod_MreC_2"/>
</dbReference>
<dbReference type="PANTHER" id="PTHR34138:SF1">
    <property type="entry name" value="CELL SHAPE-DETERMINING PROTEIN MREC"/>
    <property type="match status" value="1"/>
</dbReference>
<dbReference type="NCBIfam" id="TIGR00219">
    <property type="entry name" value="mreC"/>
    <property type="match status" value="1"/>
</dbReference>
<name>A0A926DQ91_9FIRM</name>
<feature type="coiled-coil region" evidence="6">
    <location>
        <begin position="83"/>
        <end position="117"/>
    </location>
</feature>
<keyword evidence="9" id="KW-1185">Reference proteome</keyword>
<dbReference type="RefSeq" id="WP_177720026.1">
    <property type="nucleotide sequence ID" value="NZ_JACRSQ010000007.1"/>
</dbReference>
<proteinExistence type="inferred from homology"/>
<evidence type="ECO:0000259" key="7">
    <source>
        <dbReference type="Pfam" id="PF04085"/>
    </source>
</evidence>
<evidence type="ECO:0000256" key="5">
    <source>
        <dbReference type="PIRNR" id="PIRNR038471"/>
    </source>
</evidence>
<reference evidence="8" key="1">
    <citation type="submission" date="2020-08" db="EMBL/GenBank/DDBJ databases">
        <title>Genome public.</title>
        <authorList>
            <person name="Liu C."/>
            <person name="Sun Q."/>
        </authorList>
    </citation>
    <scope>NUCLEOTIDE SEQUENCE</scope>
    <source>
        <strain evidence="8">NSJ-32</strain>
    </source>
</reference>
<evidence type="ECO:0000256" key="2">
    <source>
        <dbReference type="ARBA" id="ARBA00013855"/>
    </source>
</evidence>
<evidence type="ECO:0000256" key="1">
    <source>
        <dbReference type="ARBA" id="ARBA00009369"/>
    </source>
</evidence>
<accession>A0A926DQ91</accession>
<dbReference type="InterPro" id="IPR042177">
    <property type="entry name" value="Cell/Rod_1"/>
</dbReference>
<evidence type="ECO:0000256" key="6">
    <source>
        <dbReference type="SAM" id="Coils"/>
    </source>
</evidence>
<keyword evidence="3 5" id="KW-0133">Cell shape</keyword>
<dbReference type="PANTHER" id="PTHR34138">
    <property type="entry name" value="CELL SHAPE-DETERMINING PROTEIN MREC"/>
    <property type="match status" value="1"/>
</dbReference>
<gene>
    <name evidence="8" type="primary">mreC</name>
    <name evidence="8" type="ORF">H8730_06580</name>
</gene>
<dbReference type="GO" id="GO:0008360">
    <property type="term" value="P:regulation of cell shape"/>
    <property type="evidence" value="ECO:0007669"/>
    <property type="project" value="UniProtKB-KW"/>
</dbReference>
<keyword evidence="6" id="KW-0175">Coiled coil</keyword>
<dbReference type="GO" id="GO:0005886">
    <property type="term" value="C:plasma membrane"/>
    <property type="evidence" value="ECO:0007669"/>
    <property type="project" value="TreeGrafter"/>
</dbReference>
<dbReference type="Pfam" id="PF04085">
    <property type="entry name" value="MreC"/>
    <property type="match status" value="1"/>
</dbReference>
<dbReference type="AlphaFoldDB" id="A0A926DQ91"/>
<feature type="domain" description="Rod shape-determining protein MreC beta-barrel core" evidence="7">
    <location>
        <begin position="144"/>
        <end position="294"/>
    </location>
</feature>
<dbReference type="Gene3D" id="2.40.10.350">
    <property type="entry name" value="Rod shape-determining protein MreC, domain 2"/>
    <property type="match status" value="1"/>
</dbReference>
<comment type="similarity">
    <text evidence="1 5">Belongs to the MreC family.</text>
</comment>
<organism evidence="8 9">
    <name type="scientific">Bianquea renquensis</name>
    <dbReference type="NCBI Taxonomy" id="2763661"/>
    <lineage>
        <taxon>Bacteria</taxon>
        <taxon>Bacillati</taxon>
        <taxon>Bacillota</taxon>
        <taxon>Clostridia</taxon>
        <taxon>Eubacteriales</taxon>
        <taxon>Bianqueaceae</taxon>
        <taxon>Bianquea</taxon>
    </lineage>
</organism>
<sequence>MAKKRSKRNPLDPLRPIKPMRDRKKMQVSTKYRMIGVTLLCLALITVTFVLGQNIKPINAVFGYVAAPFQKAYLAVEDWFSGLMTTAKRLKSLEEDNEKLQAEIDRYMYENTILKNDAAKLEELQELYKLDNYYENYPKTGAQIVSLSPSNWYDVFIIDKGSKDGLQKYMPVLAGNGLVGHISEVFENYSRVTAIVNPDSFVYGEVNRSPRDKVGVQGIDDVSSSGLCRIQFTTEDVDIAIGDEIVTSALGEIYPPGLRIGTVIKIQEIGDGLNSEAYLEPAVDMKNLNYVLVITELWKDQMKEELEGSGE</sequence>
<dbReference type="PIRSF" id="PIRSF038471">
    <property type="entry name" value="MreC"/>
    <property type="match status" value="1"/>
</dbReference>
<dbReference type="InterPro" id="IPR007221">
    <property type="entry name" value="MreC"/>
</dbReference>
<dbReference type="EMBL" id="JACRSQ010000007">
    <property type="protein sequence ID" value="MBC8543205.1"/>
    <property type="molecule type" value="Genomic_DNA"/>
</dbReference>
<evidence type="ECO:0000313" key="9">
    <source>
        <dbReference type="Proteomes" id="UP000657006"/>
    </source>
</evidence>
<dbReference type="InterPro" id="IPR055342">
    <property type="entry name" value="MreC_beta-barrel_core"/>
</dbReference>
<evidence type="ECO:0000256" key="4">
    <source>
        <dbReference type="ARBA" id="ARBA00032089"/>
    </source>
</evidence>
<dbReference type="Proteomes" id="UP000657006">
    <property type="component" value="Unassembled WGS sequence"/>
</dbReference>
<evidence type="ECO:0000256" key="3">
    <source>
        <dbReference type="ARBA" id="ARBA00022960"/>
    </source>
</evidence>